<dbReference type="AlphaFoldDB" id="A0A9N8WH31"/>
<protein>
    <submittedName>
        <fullName evidence="1">9226_t:CDS:1</fullName>
    </submittedName>
</protein>
<gene>
    <name evidence="1" type="ORF">AMORRO_LOCUS2566</name>
</gene>
<keyword evidence="2" id="KW-1185">Reference proteome</keyword>
<dbReference type="Proteomes" id="UP000789342">
    <property type="component" value="Unassembled WGS sequence"/>
</dbReference>
<proteinExistence type="predicted"/>
<name>A0A9N8WH31_9GLOM</name>
<evidence type="ECO:0000313" key="2">
    <source>
        <dbReference type="Proteomes" id="UP000789342"/>
    </source>
</evidence>
<accession>A0A9N8WH31</accession>
<dbReference type="EMBL" id="CAJVPV010001104">
    <property type="protein sequence ID" value="CAG8486445.1"/>
    <property type="molecule type" value="Genomic_DNA"/>
</dbReference>
<sequence length="60" mass="7191">MPLDQENKYEIKRPQRQIYAEVSRDLILIRPVNQNEKDIGIKYELRRDAININTSVEEAY</sequence>
<reference evidence="1" key="1">
    <citation type="submission" date="2021-06" db="EMBL/GenBank/DDBJ databases">
        <authorList>
            <person name="Kallberg Y."/>
            <person name="Tangrot J."/>
            <person name="Rosling A."/>
        </authorList>
    </citation>
    <scope>NUCLEOTIDE SEQUENCE</scope>
    <source>
        <strain evidence="1">CL551</strain>
    </source>
</reference>
<evidence type="ECO:0000313" key="1">
    <source>
        <dbReference type="EMBL" id="CAG8486445.1"/>
    </source>
</evidence>
<comment type="caution">
    <text evidence="1">The sequence shown here is derived from an EMBL/GenBank/DDBJ whole genome shotgun (WGS) entry which is preliminary data.</text>
</comment>
<organism evidence="1 2">
    <name type="scientific">Acaulospora morrowiae</name>
    <dbReference type="NCBI Taxonomy" id="94023"/>
    <lineage>
        <taxon>Eukaryota</taxon>
        <taxon>Fungi</taxon>
        <taxon>Fungi incertae sedis</taxon>
        <taxon>Mucoromycota</taxon>
        <taxon>Glomeromycotina</taxon>
        <taxon>Glomeromycetes</taxon>
        <taxon>Diversisporales</taxon>
        <taxon>Acaulosporaceae</taxon>
        <taxon>Acaulospora</taxon>
    </lineage>
</organism>